<dbReference type="Proteomes" id="UP001396334">
    <property type="component" value="Unassembled WGS sequence"/>
</dbReference>
<protein>
    <submittedName>
        <fullName evidence="1">Uncharacterized protein</fullName>
    </submittedName>
</protein>
<sequence length="421" mass="46144">MDSELLSAMENLNFTTEEVAVVSEITVEEEDSSFWLVGSVISLKPVEGDSVIRIFHSVWKAKNILEIVEFQPNFFLIKPSSSGAMDMILKRRLWAIHDEFFSIKPYFLALTIAEYDFLFMTIWVRVYKLPLRAMNRDIGLRLGGYVGTALGVDHRVEGGNMGAFLRILDQVDIRKPLRRCVLLNNSGGKQASPCPIRSPASSQHRYPAGPASPPQDLPHASETGQVTEKVTAAETLETRAQDPASETGKVTGKVPEAETLETRAREVLVLTSTIPIGPTTADTVVMLDGVAATAGGSQTTAPTEPKLHDLETDSQHAKRETREDGSVNALTHAASLVHTASSKSSATIMSLPRVSKQSLQGKYEANIVFALAHSSVIETLPWLEEAASLLSRPALGCFITLLWNLWNCSNSRVHNQWVQPV</sequence>
<evidence type="ECO:0000313" key="2">
    <source>
        <dbReference type="Proteomes" id="UP001396334"/>
    </source>
</evidence>
<accession>A0ABR1ZUB7</accession>
<dbReference type="InterPro" id="IPR040256">
    <property type="entry name" value="At4g02000-like"/>
</dbReference>
<dbReference type="PANTHER" id="PTHR31286:SF180">
    <property type="entry name" value="OS10G0362600 PROTEIN"/>
    <property type="match status" value="1"/>
</dbReference>
<name>A0ABR1ZUB7_9ROSI</name>
<evidence type="ECO:0000313" key="1">
    <source>
        <dbReference type="EMBL" id="KAK8484188.1"/>
    </source>
</evidence>
<gene>
    <name evidence="1" type="ORF">V6N11_030990</name>
</gene>
<reference evidence="1 2" key="1">
    <citation type="journal article" date="2024" name="G3 (Bethesda)">
        <title>Genome assembly of Hibiscus sabdariffa L. provides insights into metabolisms of medicinal natural products.</title>
        <authorList>
            <person name="Kim T."/>
        </authorList>
    </citation>
    <scope>NUCLEOTIDE SEQUENCE [LARGE SCALE GENOMIC DNA]</scope>
    <source>
        <strain evidence="1">TK-2024</strain>
        <tissue evidence="1">Old leaves</tissue>
    </source>
</reference>
<dbReference type="PANTHER" id="PTHR31286">
    <property type="entry name" value="GLYCINE-RICH CELL WALL STRUCTURAL PROTEIN 1.8-LIKE"/>
    <property type="match status" value="1"/>
</dbReference>
<organism evidence="1 2">
    <name type="scientific">Hibiscus sabdariffa</name>
    <name type="common">roselle</name>
    <dbReference type="NCBI Taxonomy" id="183260"/>
    <lineage>
        <taxon>Eukaryota</taxon>
        <taxon>Viridiplantae</taxon>
        <taxon>Streptophyta</taxon>
        <taxon>Embryophyta</taxon>
        <taxon>Tracheophyta</taxon>
        <taxon>Spermatophyta</taxon>
        <taxon>Magnoliopsida</taxon>
        <taxon>eudicotyledons</taxon>
        <taxon>Gunneridae</taxon>
        <taxon>Pentapetalae</taxon>
        <taxon>rosids</taxon>
        <taxon>malvids</taxon>
        <taxon>Malvales</taxon>
        <taxon>Malvaceae</taxon>
        <taxon>Malvoideae</taxon>
        <taxon>Hibiscus</taxon>
    </lineage>
</organism>
<dbReference type="EMBL" id="JBBPBN010000597">
    <property type="protein sequence ID" value="KAK8484188.1"/>
    <property type="molecule type" value="Genomic_DNA"/>
</dbReference>
<keyword evidence="2" id="KW-1185">Reference proteome</keyword>
<comment type="caution">
    <text evidence="1">The sequence shown here is derived from an EMBL/GenBank/DDBJ whole genome shotgun (WGS) entry which is preliminary data.</text>
</comment>
<proteinExistence type="predicted"/>